<dbReference type="AlphaFoldDB" id="A0A7Y9KKE1"/>
<dbReference type="InterPro" id="IPR011576">
    <property type="entry name" value="Pyridox_Oxase_N"/>
</dbReference>
<dbReference type="Pfam" id="PF01243">
    <property type="entry name" value="PNPOx_N"/>
    <property type="match status" value="1"/>
</dbReference>
<protein>
    <recommendedName>
        <fullName evidence="2">Pyridoxamine 5'-phosphate oxidase N-terminal domain-containing protein</fullName>
    </recommendedName>
</protein>
<dbReference type="InterPro" id="IPR052019">
    <property type="entry name" value="F420H2_bilvrd_red/Heme_oxyg"/>
</dbReference>
<dbReference type="GO" id="GO:0005829">
    <property type="term" value="C:cytosol"/>
    <property type="evidence" value="ECO:0007669"/>
    <property type="project" value="TreeGrafter"/>
</dbReference>
<organism evidence="3 4">
    <name type="scientific">Microbacterium immunditiarum</name>
    <dbReference type="NCBI Taxonomy" id="337480"/>
    <lineage>
        <taxon>Bacteria</taxon>
        <taxon>Bacillati</taxon>
        <taxon>Actinomycetota</taxon>
        <taxon>Actinomycetes</taxon>
        <taxon>Micrococcales</taxon>
        <taxon>Microbacteriaceae</taxon>
        <taxon>Microbacterium</taxon>
    </lineage>
</organism>
<dbReference type="SUPFAM" id="SSF50475">
    <property type="entry name" value="FMN-binding split barrel"/>
    <property type="match status" value="1"/>
</dbReference>
<dbReference type="InterPro" id="IPR012349">
    <property type="entry name" value="Split_barrel_FMN-bd"/>
</dbReference>
<comment type="caution">
    <text evidence="3">The sequence shown here is derived from an EMBL/GenBank/DDBJ whole genome shotgun (WGS) entry which is preliminary data.</text>
</comment>
<keyword evidence="4" id="KW-1185">Reference proteome</keyword>
<dbReference type="PANTHER" id="PTHR35176:SF4">
    <property type="entry name" value="PYRIDOXAMINE 5'-PHOSPHATE OXIDASE-RELATED FMN-BINDING"/>
    <property type="match status" value="1"/>
</dbReference>
<dbReference type="RefSeq" id="WP_179488173.1">
    <property type="nucleotide sequence ID" value="NZ_JACCBV010000001.1"/>
</dbReference>
<dbReference type="Gene3D" id="2.30.110.10">
    <property type="entry name" value="Electron Transport, Fmn-binding Protein, Chain A"/>
    <property type="match status" value="1"/>
</dbReference>
<evidence type="ECO:0000313" key="3">
    <source>
        <dbReference type="EMBL" id="NYE19073.1"/>
    </source>
</evidence>
<gene>
    <name evidence="3" type="ORF">BJ991_001101</name>
</gene>
<dbReference type="EMBL" id="JACCBV010000001">
    <property type="protein sequence ID" value="NYE19073.1"/>
    <property type="molecule type" value="Genomic_DNA"/>
</dbReference>
<dbReference type="GO" id="GO:0016627">
    <property type="term" value="F:oxidoreductase activity, acting on the CH-CH group of donors"/>
    <property type="evidence" value="ECO:0007669"/>
    <property type="project" value="TreeGrafter"/>
</dbReference>
<proteinExistence type="predicted"/>
<dbReference type="PANTHER" id="PTHR35176">
    <property type="entry name" value="HEME OXYGENASE HI_0854-RELATED"/>
    <property type="match status" value="1"/>
</dbReference>
<dbReference type="Proteomes" id="UP000576969">
    <property type="component" value="Unassembled WGS sequence"/>
</dbReference>
<evidence type="ECO:0000256" key="1">
    <source>
        <dbReference type="ARBA" id="ARBA00023002"/>
    </source>
</evidence>
<evidence type="ECO:0000313" key="4">
    <source>
        <dbReference type="Proteomes" id="UP000576969"/>
    </source>
</evidence>
<feature type="domain" description="Pyridoxamine 5'-phosphate oxidase N-terminal" evidence="2">
    <location>
        <begin position="25"/>
        <end position="155"/>
    </location>
</feature>
<accession>A0A7Y9KKE1</accession>
<dbReference type="GO" id="GO:0070967">
    <property type="term" value="F:coenzyme F420 binding"/>
    <property type="evidence" value="ECO:0007669"/>
    <property type="project" value="TreeGrafter"/>
</dbReference>
<reference evidence="3 4" key="1">
    <citation type="submission" date="2020-07" db="EMBL/GenBank/DDBJ databases">
        <title>Sequencing the genomes of 1000 actinobacteria strains.</title>
        <authorList>
            <person name="Klenk H.-P."/>
        </authorList>
    </citation>
    <scope>NUCLEOTIDE SEQUENCE [LARGE SCALE GENOMIC DNA]</scope>
    <source>
        <strain evidence="3 4">DSM 24662</strain>
    </source>
</reference>
<evidence type="ECO:0000259" key="2">
    <source>
        <dbReference type="Pfam" id="PF01243"/>
    </source>
</evidence>
<sequence length="184" mass="20410">MPTPTERIEKRFSDPVATATPWSAATERLARAELAWIVTVRPDGRPHSTPAVPVFYDGKMYFHTGRHEVKHANLRANPNILVLVGDSEWDHGLDVMFEGIARPLTDPVALRPVADEFRTRWDGRWILESADGGLESLGAPDVDIVVYEVTPTKARGHAKGEPFGQTIYRFADAPTPALTQEGTR</sequence>
<name>A0A7Y9KKE1_9MICO</name>
<keyword evidence="1" id="KW-0560">Oxidoreductase</keyword>